<comment type="caution">
    <text evidence="2">The sequence shown here is derived from an EMBL/GenBank/DDBJ whole genome shotgun (WGS) entry which is preliminary data.</text>
</comment>
<name>K0R0R4_THAOC</name>
<evidence type="ECO:0000313" key="2">
    <source>
        <dbReference type="EMBL" id="EJK44399.1"/>
    </source>
</evidence>
<protein>
    <recommendedName>
        <fullName evidence="4">C2H2-type domain-containing protein</fullName>
    </recommendedName>
</protein>
<evidence type="ECO:0008006" key="4">
    <source>
        <dbReference type="Google" id="ProtNLM"/>
    </source>
</evidence>
<reference evidence="2 3" key="1">
    <citation type="journal article" date="2012" name="Genome Biol.">
        <title>Genome and low-iron response of an oceanic diatom adapted to chronic iron limitation.</title>
        <authorList>
            <person name="Lommer M."/>
            <person name="Specht M."/>
            <person name="Roy A.S."/>
            <person name="Kraemer L."/>
            <person name="Andreson R."/>
            <person name="Gutowska M.A."/>
            <person name="Wolf J."/>
            <person name="Bergner S.V."/>
            <person name="Schilhabel M.B."/>
            <person name="Klostermeier U.C."/>
            <person name="Beiko R.G."/>
            <person name="Rosenstiel P."/>
            <person name="Hippler M."/>
            <person name="Laroche J."/>
        </authorList>
    </citation>
    <scope>NUCLEOTIDE SEQUENCE [LARGE SCALE GENOMIC DNA]</scope>
    <source>
        <strain evidence="2 3">CCMP1005</strain>
    </source>
</reference>
<dbReference type="Proteomes" id="UP000266841">
    <property type="component" value="Unassembled WGS sequence"/>
</dbReference>
<dbReference type="eggNOG" id="ENOG502SZY1">
    <property type="taxonomic scope" value="Eukaryota"/>
</dbReference>
<evidence type="ECO:0000313" key="3">
    <source>
        <dbReference type="Proteomes" id="UP000266841"/>
    </source>
</evidence>
<dbReference type="AlphaFoldDB" id="K0R0R4"/>
<feature type="compositionally biased region" description="Polar residues" evidence="1">
    <location>
        <begin position="109"/>
        <end position="132"/>
    </location>
</feature>
<proteinExistence type="predicted"/>
<organism evidence="2 3">
    <name type="scientific">Thalassiosira oceanica</name>
    <name type="common">Marine diatom</name>
    <dbReference type="NCBI Taxonomy" id="159749"/>
    <lineage>
        <taxon>Eukaryota</taxon>
        <taxon>Sar</taxon>
        <taxon>Stramenopiles</taxon>
        <taxon>Ochrophyta</taxon>
        <taxon>Bacillariophyta</taxon>
        <taxon>Coscinodiscophyceae</taxon>
        <taxon>Thalassiosirophycidae</taxon>
        <taxon>Thalassiosirales</taxon>
        <taxon>Thalassiosiraceae</taxon>
        <taxon>Thalassiosira</taxon>
    </lineage>
</organism>
<dbReference type="EMBL" id="AGNL01049741">
    <property type="protein sequence ID" value="EJK44399.1"/>
    <property type="molecule type" value="Genomic_DNA"/>
</dbReference>
<accession>K0R0R4</accession>
<evidence type="ECO:0000256" key="1">
    <source>
        <dbReference type="SAM" id="MobiDB-lite"/>
    </source>
</evidence>
<gene>
    <name evidence="2" type="ORF">THAOC_37061</name>
</gene>
<sequence length="226" mass="24924">MARRSWKRSRDPIACPHCGIEFATKQGFANHQRSNACDAALVDTSSAFYLGGEDVHEDGTQRESYLAARNKVESEAADERWGLADDSSNELDFGSNSGSAFEVDVDDTLSGSDTADTGSDANLSENGANSSENEAKDERATDEDGNIVNFWANDSEHVCKEPPSSRDHMRSSRDVYLAPNYVIMTKIIDMVGRHRGNLAMVNECKSMGREDSWTSTSIRSWTVRHT</sequence>
<keyword evidence="3" id="KW-1185">Reference proteome</keyword>
<feature type="region of interest" description="Disordered" evidence="1">
    <location>
        <begin position="77"/>
        <end position="144"/>
    </location>
</feature>